<dbReference type="Pfam" id="PF22590">
    <property type="entry name" value="Cas3-like_C_2"/>
    <property type="match status" value="1"/>
</dbReference>
<dbReference type="PANTHER" id="PTHR47963:SF9">
    <property type="entry name" value="CRISPR-ASSOCIATED ENDONUCLEASE_HELICASE CAS3"/>
    <property type="match status" value="1"/>
</dbReference>
<dbReference type="SUPFAM" id="SSF52540">
    <property type="entry name" value="P-loop containing nucleoside triphosphate hydrolases"/>
    <property type="match status" value="1"/>
</dbReference>
<dbReference type="Proteomes" id="UP001225598">
    <property type="component" value="Chromosome"/>
</dbReference>
<keyword evidence="7" id="KW-0347">Helicase</keyword>
<dbReference type="InterPro" id="IPR006474">
    <property type="entry name" value="Helicase_Cas3_CRISPR-ass_core"/>
</dbReference>
<comment type="similarity">
    <text evidence="1">In the N-terminal section; belongs to the CRISPR-associated nuclease Cas3-HD family.</text>
</comment>
<organism evidence="11 12">
    <name type="scientific">Corynebacterium breve</name>
    <dbReference type="NCBI Taxonomy" id="3049799"/>
    <lineage>
        <taxon>Bacteria</taxon>
        <taxon>Bacillati</taxon>
        <taxon>Actinomycetota</taxon>
        <taxon>Actinomycetes</taxon>
        <taxon>Mycobacteriales</taxon>
        <taxon>Corynebacteriaceae</taxon>
        <taxon>Corynebacterium</taxon>
    </lineage>
</organism>
<dbReference type="InterPro" id="IPR041372">
    <property type="entry name" value="Cas3_C"/>
</dbReference>
<evidence type="ECO:0000256" key="1">
    <source>
        <dbReference type="ARBA" id="ARBA00006847"/>
    </source>
</evidence>
<dbReference type="RefSeq" id="WP_284825010.1">
    <property type="nucleotide sequence ID" value="NZ_CP126969.1"/>
</dbReference>
<keyword evidence="5" id="KW-0547">Nucleotide-binding</keyword>
<evidence type="ECO:0000259" key="10">
    <source>
        <dbReference type="PROSITE" id="PS51643"/>
    </source>
</evidence>
<evidence type="ECO:0000256" key="9">
    <source>
        <dbReference type="ARBA" id="ARBA00023118"/>
    </source>
</evidence>
<dbReference type="NCBIfam" id="TIGR01587">
    <property type="entry name" value="cas3_core"/>
    <property type="match status" value="1"/>
</dbReference>
<name>A0ABY8VHH5_9CORY</name>
<dbReference type="InterPro" id="IPR054712">
    <property type="entry name" value="Cas3-like_dom"/>
</dbReference>
<keyword evidence="4" id="KW-0479">Metal-binding</keyword>
<dbReference type="InterPro" id="IPR038257">
    <property type="entry name" value="CRISPR-assoc_Cas3_HD_sf"/>
</dbReference>
<dbReference type="PROSITE" id="PS51643">
    <property type="entry name" value="HD_CAS3"/>
    <property type="match status" value="1"/>
</dbReference>
<dbReference type="InterPro" id="IPR027417">
    <property type="entry name" value="P-loop_NTPase"/>
</dbReference>
<evidence type="ECO:0000256" key="7">
    <source>
        <dbReference type="ARBA" id="ARBA00022806"/>
    </source>
</evidence>
<evidence type="ECO:0000313" key="12">
    <source>
        <dbReference type="Proteomes" id="UP001225598"/>
    </source>
</evidence>
<dbReference type="InterPro" id="IPR006483">
    <property type="entry name" value="CRISPR-assoc_Cas3_HD"/>
</dbReference>
<dbReference type="CDD" id="cd17930">
    <property type="entry name" value="DEXHc_cas3"/>
    <property type="match status" value="1"/>
</dbReference>
<dbReference type="PANTHER" id="PTHR47963">
    <property type="entry name" value="DEAD-BOX ATP-DEPENDENT RNA HELICASE 47, MITOCHONDRIAL"/>
    <property type="match status" value="1"/>
</dbReference>
<dbReference type="CDD" id="cd09641">
    <property type="entry name" value="Cas3''_I"/>
    <property type="match status" value="1"/>
</dbReference>
<comment type="similarity">
    <text evidence="2">In the central section; belongs to the CRISPR-associated helicase Cas3 family.</text>
</comment>
<evidence type="ECO:0000256" key="5">
    <source>
        <dbReference type="ARBA" id="ARBA00022741"/>
    </source>
</evidence>
<dbReference type="SMART" id="SM00487">
    <property type="entry name" value="DEXDc"/>
    <property type="match status" value="1"/>
</dbReference>
<dbReference type="Gene3D" id="3.40.50.300">
    <property type="entry name" value="P-loop containing nucleotide triphosphate hydrolases"/>
    <property type="match status" value="2"/>
</dbReference>
<accession>A0ABY8VHH5</accession>
<evidence type="ECO:0000313" key="11">
    <source>
        <dbReference type="EMBL" id="WIM67713.1"/>
    </source>
</evidence>
<keyword evidence="9" id="KW-0051">Antiviral defense</keyword>
<sequence>MEPKWLFVPWAKTIDNSDRGFPLVSHSLDVAEIIVPAALHFLGQEYLDGLSERQGASAESILKLAGIAHDCGKMSPFFQLKQPDLFSPLNSFGFTVPRYGYHASETHHSDISGFALTEWLDSKCDSPRDFSNREAWFFIMTGHHGRFHGDLNESDVLINEPAEWRQARHQLLDWLMVQVGITDQEITRICRSCWEVDDLVIVSAILIVADWLGSNAYYFPYDLDEERSREGRLERALERIDLGGKWAPDPDPVENFADRFNVPSGAQLRTVQKAVVEVAQAMDEPTFLLLENETGGGKTAAALVAADIIAEKFGLSGLYFAQPTMMNSNAMFSQIVRWLKSSVVETEHPVSAVLVHGKAAFNEEFDALKRPSFYGVFDDEHDKKSGQVQATTWFAGPKRGLLGSAVVGTIDQLLFASLNSKHVVLRHLGLLNKVVIIDEIHASDTFMQTYLVATLEWLGFYGVPVIALSATVSRDLRTMLLSAYKRGASRFEMDSLSSQEKEAIGAPGVYPRLSSVNSEQAFVHPVSADDRSSTITIEYCPGDAATVANQIIEESVLGGCVISICSTVSRAQELYAEVLQLASGETDKVVLLHSRFLALHRAEREQALVDLLGRDTSQRPKRLIVVSTQIVEQGLDLDFDLMFTDIAPVDLILQRAGRLHRHPIPSELRPVNMSKPRLVITGIERGNEEVPPRFPRGIEAVYRRYRLLRTALVLDRHVERSGGVIRSPKDVPTLIDGAYDRADEDLDLPNSWLAEWEKAKCDEEDFKRSQKSRSRITVLPSAEEGSVMSWGTKAMTAAEEVSAGAQVRDIDESIEVVVVRRINGRVFPLIQAGEDVAGIAIDGEVELDPAIARRVAQCTIRLPGYLITDDDLCQLESEGRFGAWHYSPWLKGQLPLILDENLSVNLERTRLIYEERRGLVMSDPPGRS</sequence>
<keyword evidence="12" id="KW-1185">Reference proteome</keyword>
<dbReference type="InterPro" id="IPR050547">
    <property type="entry name" value="DEAD_box_RNA_helicases"/>
</dbReference>
<keyword evidence="3" id="KW-0540">Nuclease</keyword>
<dbReference type="InterPro" id="IPR014001">
    <property type="entry name" value="Helicase_ATP-bd"/>
</dbReference>
<evidence type="ECO:0000256" key="8">
    <source>
        <dbReference type="ARBA" id="ARBA00022840"/>
    </source>
</evidence>
<proteinExistence type="inferred from homology"/>
<dbReference type="Pfam" id="PF18395">
    <property type="entry name" value="Cas3_C"/>
    <property type="match status" value="1"/>
</dbReference>
<keyword evidence="6" id="KW-0378">Hydrolase</keyword>
<evidence type="ECO:0000256" key="6">
    <source>
        <dbReference type="ARBA" id="ARBA00022801"/>
    </source>
</evidence>
<dbReference type="NCBIfam" id="TIGR01596">
    <property type="entry name" value="cas3_HD"/>
    <property type="match status" value="1"/>
</dbReference>
<keyword evidence="8" id="KW-0067">ATP-binding</keyword>
<protein>
    <submittedName>
        <fullName evidence="11">CRISPR-associated helicase Cas3</fullName>
    </submittedName>
</protein>
<dbReference type="Pfam" id="PF18019">
    <property type="entry name" value="Cas3_HD"/>
    <property type="match status" value="1"/>
</dbReference>
<evidence type="ECO:0000256" key="3">
    <source>
        <dbReference type="ARBA" id="ARBA00022722"/>
    </source>
</evidence>
<evidence type="ECO:0000256" key="2">
    <source>
        <dbReference type="ARBA" id="ARBA00009046"/>
    </source>
</evidence>
<dbReference type="Gene3D" id="1.10.3210.30">
    <property type="match status" value="1"/>
</dbReference>
<dbReference type="EMBL" id="CP126969">
    <property type="protein sequence ID" value="WIM67713.1"/>
    <property type="molecule type" value="Genomic_DNA"/>
</dbReference>
<reference evidence="11 12" key="1">
    <citation type="submission" date="2023-05" db="EMBL/GenBank/DDBJ databases">
        <title>Corynebacterium suedekumii sp. nov. and Corynebacterium breve sp. nov. isolated from raw cow's milk.</title>
        <authorList>
            <person name="Baer M.K."/>
            <person name="Mehl L."/>
            <person name="Hellmuth R."/>
            <person name="Marke G."/>
            <person name="Lipski A."/>
        </authorList>
    </citation>
    <scope>NUCLEOTIDE SEQUENCE [LARGE SCALE GENOMIC DNA]</scope>
    <source>
        <strain evidence="11 12">R4</strain>
    </source>
</reference>
<evidence type="ECO:0000256" key="4">
    <source>
        <dbReference type="ARBA" id="ARBA00022723"/>
    </source>
</evidence>
<feature type="domain" description="HD Cas3-type" evidence="10">
    <location>
        <begin position="16"/>
        <end position="212"/>
    </location>
</feature>
<gene>
    <name evidence="11" type="primary">cas3</name>
    <name evidence="11" type="ORF">QP027_11650</name>
</gene>